<evidence type="ECO:0008006" key="4">
    <source>
        <dbReference type="Google" id="ProtNLM"/>
    </source>
</evidence>
<comment type="caution">
    <text evidence="2">The sequence shown here is derived from an EMBL/GenBank/DDBJ whole genome shotgun (WGS) entry which is preliminary data.</text>
</comment>
<gene>
    <name evidence="2" type="ORF">LTR78_009826</name>
</gene>
<evidence type="ECO:0000256" key="1">
    <source>
        <dbReference type="ARBA" id="ARBA00038376"/>
    </source>
</evidence>
<name>A0AAE0TR59_9PEZI</name>
<accession>A0AAE0TR59</accession>
<dbReference type="GO" id="GO:0016646">
    <property type="term" value="F:oxidoreductase activity, acting on the CH-NH group of donors, NAD or NADP as acceptor"/>
    <property type="evidence" value="ECO:0007669"/>
    <property type="project" value="TreeGrafter"/>
</dbReference>
<dbReference type="InterPro" id="IPR036291">
    <property type="entry name" value="NAD(P)-bd_dom_sf"/>
</dbReference>
<dbReference type="EMBL" id="JAUTXT010000059">
    <property type="protein sequence ID" value="KAK3670272.1"/>
    <property type="molecule type" value="Genomic_DNA"/>
</dbReference>
<keyword evidence="3" id="KW-1185">Reference proteome</keyword>
<evidence type="ECO:0000313" key="3">
    <source>
        <dbReference type="Proteomes" id="UP001274830"/>
    </source>
</evidence>
<dbReference type="AlphaFoldDB" id="A0AAE0TR59"/>
<proteinExistence type="inferred from homology"/>
<protein>
    <recommendedName>
        <fullName evidence="4">NAD(P)-binding domain-containing protein</fullName>
    </recommendedName>
</protein>
<sequence>MPTYALLGATGSTGSAVLRCLLSDPAQTTDKITLNIFIRSKSKLMRLFPDIQSTTRSNIHINIIESTPDDTPGLQKALRDAEIIFQCIAANDVTPKVSVAEDTVKAVLKAMRGLHEEQGEGYVTPAVLQLRAAPLNETFSHQSPWLIESMIKFALHYTYSDIQRGCDLFVSAKKMNPTLLGYIFVDTGAVHDADGTECTGHRLTIEGPLAPAISYADTGAGMCEIARRVEEFKGLGVGIVATGRVRLTWGTNAYYLAMGVKARIIG</sequence>
<evidence type="ECO:0000313" key="2">
    <source>
        <dbReference type="EMBL" id="KAK3670272.1"/>
    </source>
</evidence>
<comment type="similarity">
    <text evidence="1">Belongs to the avfA family.</text>
</comment>
<reference evidence="2" key="1">
    <citation type="submission" date="2023-07" db="EMBL/GenBank/DDBJ databases">
        <title>Black Yeasts Isolated from many extreme environments.</title>
        <authorList>
            <person name="Coleine C."/>
            <person name="Stajich J.E."/>
            <person name="Selbmann L."/>
        </authorList>
    </citation>
    <scope>NUCLEOTIDE SEQUENCE</scope>
    <source>
        <strain evidence="2">CCFEE 5485</strain>
    </source>
</reference>
<dbReference type="InterPro" id="IPR051606">
    <property type="entry name" value="Polyketide_Oxido-like"/>
</dbReference>
<organism evidence="2 3">
    <name type="scientific">Recurvomyces mirabilis</name>
    <dbReference type="NCBI Taxonomy" id="574656"/>
    <lineage>
        <taxon>Eukaryota</taxon>
        <taxon>Fungi</taxon>
        <taxon>Dikarya</taxon>
        <taxon>Ascomycota</taxon>
        <taxon>Pezizomycotina</taxon>
        <taxon>Dothideomycetes</taxon>
        <taxon>Dothideomycetidae</taxon>
        <taxon>Mycosphaerellales</taxon>
        <taxon>Teratosphaeriaceae</taxon>
        <taxon>Recurvomyces</taxon>
    </lineage>
</organism>
<dbReference type="Proteomes" id="UP001274830">
    <property type="component" value="Unassembled WGS sequence"/>
</dbReference>
<dbReference type="Gene3D" id="3.40.50.720">
    <property type="entry name" value="NAD(P)-binding Rossmann-like Domain"/>
    <property type="match status" value="1"/>
</dbReference>
<dbReference type="PANTHER" id="PTHR43355">
    <property type="entry name" value="FLAVIN REDUCTASE (NADPH)"/>
    <property type="match status" value="1"/>
</dbReference>
<dbReference type="SUPFAM" id="SSF51735">
    <property type="entry name" value="NAD(P)-binding Rossmann-fold domains"/>
    <property type="match status" value="1"/>
</dbReference>
<dbReference type="PANTHER" id="PTHR43355:SF2">
    <property type="entry name" value="FLAVIN REDUCTASE (NADPH)"/>
    <property type="match status" value="1"/>
</dbReference>